<sequence length="163" mass="18652">MLLNNDRIGFLRAADALPSDIALEYSVEYVHVGGLAREHADFDADLLRTYDFKREVGVGNFAKVWLAVHKQTGTAYACKVINKKRHLFSTGLAKIFEREITIMKQLKHEHIVPLHELHVDKDRIHIFMEYIEGGDLFTYLSENGSFSETESRPLFKQACSAVR</sequence>
<protein>
    <submittedName>
        <fullName evidence="1">Uncharacterized protein</fullName>
    </submittedName>
</protein>
<dbReference type="Proteomes" id="UP001140234">
    <property type="component" value="Unassembled WGS sequence"/>
</dbReference>
<gene>
    <name evidence="1" type="ORF">IWQ57_003969</name>
</gene>
<evidence type="ECO:0000313" key="1">
    <source>
        <dbReference type="EMBL" id="KAJ2767388.1"/>
    </source>
</evidence>
<keyword evidence="2" id="KW-1185">Reference proteome</keyword>
<evidence type="ECO:0000313" key="2">
    <source>
        <dbReference type="Proteomes" id="UP001140234"/>
    </source>
</evidence>
<feature type="non-terminal residue" evidence="1">
    <location>
        <position position="163"/>
    </location>
</feature>
<dbReference type="EMBL" id="JANBUJ010001436">
    <property type="protein sequence ID" value="KAJ2767388.1"/>
    <property type="molecule type" value="Genomic_DNA"/>
</dbReference>
<name>A0ACC1JU75_9FUNG</name>
<reference evidence="1" key="1">
    <citation type="submission" date="2022-07" db="EMBL/GenBank/DDBJ databases">
        <title>Phylogenomic reconstructions and comparative analyses of Kickxellomycotina fungi.</title>
        <authorList>
            <person name="Reynolds N.K."/>
            <person name="Stajich J.E."/>
            <person name="Barry K."/>
            <person name="Grigoriev I.V."/>
            <person name="Crous P."/>
            <person name="Smith M.E."/>
        </authorList>
    </citation>
    <scope>NUCLEOTIDE SEQUENCE</scope>
    <source>
        <strain evidence="1">CBS 109366</strain>
    </source>
</reference>
<accession>A0ACC1JU75</accession>
<organism evidence="1 2">
    <name type="scientific">Coemansia nantahalensis</name>
    <dbReference type="NCBI Taxonomy" id="2789366"/>
    <lineage>
        <taxon>Eukaryota</taxon>
        <taxon>Fungi</taxon>
        <taxon>Fungi incertae sedis</taxon>
        <taxon>Zoopagomycota</taxon>
        <taxon>Kickxellomycotina</taxon>
        <taxon>Kickxellomycetes</taxon>
        <taxon>Kickxellales</taxon>
        <taxon>Kickxellaceae</taxon>
        <taxon>Coemansia</taxon>
    </lineage>
</organism>
<comment type="caution">
    <text evidence="1">The sequence shown here is derived from an EMBL/GenBank/DDBJ whole genome shotgun (WGS) entry which is preliminary data.</text>
</comment>
<proteinExistence type="predicted"/>